<dbReference type="InterPro" id="IPR021903">
    <property type="entry name" value="DUF3515"/>
</dbReference>
<proteinExistence type="predicted"/>
<dbReference type="EMBL" id="JAAXKY010000132">
    <property type="protein sequence ID" value="NMH81151.1"/>
    <property type="molecule type" value="Genomic_DNA"/>
</dbReference>
<accession>A0ABX1RL72</accession>
<comment type="caution">
    <text evidence="1">The sequence shown here is derived from an EMBL/GenBank/DDBJ whole genome shotgun (WGS) entry which is preliminary data.</text>
</comment>
<name>A0ABX1RL72_9PSEU</name>
<keyword evidence="2" id="KW-1185">Reference proteome</keyword>
<protein>
    <submittedName>
        <fullName evidence="1">DUF3515 domain-containing protein</fullName>
    </submittedName>
</protein>
<evidence type="ECO:0000313" key="2">
    <source>
        <dbReference type="Proteomes" id="UP001296706"/>
    </source>
</evidence>
<dbReference type="Proteomes" id="UP001296706">
    <property type="component" value="Unassembled WGS sequence"/>
</dbReference>
<dbReference type="RefSeq" id="WP_169399192.1">
    <property type="nucleotide sequence ID" value="NZ_BAAAJH010000014.1"/>
</dbReference>
<gene>
    <name evidence="1" type="ORF">HF577_29165</name>
</gene>
<dbReference type="Pfam" id="PF12028">
    <property type="entry name" value="DUF3515"/>
    <property type="match status" value="1"/>
</dbReference>
<reference evidence="1 2" key="1">
    <citation type="submission" date="2020-04" db="EMBL/GenBank/DDBJ databases">
        <authorList>
            <person name="Klaysubun C."/>
            <person name="Duangmal K."/>
            <person name="Lipun K."/>
        </authorList>
    </citation>
    <scope>NUCLEOTIDE SEQUENCE [LARGE SCALE GENOMIC DNA]</scope>
    <source>
        <strain evidence="1 2">JCM 11839</strain>
    </source>
</reference>
<evidence type="ECO:0000313" key="1">
    <source>
        <dbReference type="EMBL" id="NMH81151.1"/>
    </source>
</evidence>
<organism evidence="1 2">
    <name type="scientific">Pseudonocardia xinjiangensis</name>
    <dbReference type="NCBI Taxonomy" id="75289"/>
    <lineage>
        <taxon>Bacteria</taxon>
        <taxon>Bacillati</taxon>
        <taxon>Actinomycetota</taxon>
        <taxon>Actinomycetes</taxon>
        <taxon>Pseudonocardiales</taxon>
        <taxon>Pseudonocardiaceae</taxon>
        <taxon>Pseudonocardia</taxon>
    </lineage>
</organism>
<sequence length="190" mass="19386">MPPSVRSRPSTPVVIAIALPLLLAVVVAAISITARVRGLGEPAPPPPATGPLAVVPVDAPDATGPDCGKVLAALPAELGDPGDALPTRPLAEPAPPGVRAWVAAPQPVVLRCGLPRPVELTPTSALLEINGVQWLQLSDDAPNPQVVSYVTVDRPVYVVVTEPVDSGSGPLQQVSDVVRGALPAVPVKVR</sequence>